<dbReference type="GO" id="GO:0006401">
    <property type="term" value="P:RNA catabolic process"/>
    <property type="evidence" value="ECO:0007669"/>
    <property type="project" value="InterPro"/>
</dbReference>
<sequence>MSEIKAHLFPFSVDYEGPVKSKEYLSVEKGPNGQYETVILGRQLIGHSVSTSGITQGHVFKKDMFVDEQDQKESMPWKKTDTVINDYILWKKDTAPDKQDARIKAIESWLDISRAIHEPIPL</sequence>
<evidence type="ECO:0000313" key="1">
    <source>
        <dbReference type="EMBL" id="ORE12231.1"/>
    </source>
</evidence>
<dbReference type="Gene3D" id="2.40.128.680">
    <property type="match status" value="1"/>
</dbReference>
<dbReference type="AlphaFoldDB" id="A0A1X0RJW3"/>
<name>A0A1X0RJW3_RHIZD</name>
<proteinExistence type="predicted"/>
<dbReference type="InterPro" id="IPR013924">
    <property type="entry name" value="RNase_H2_suC"/>
</dbReference>
<organism evidence="1 2">
    <name type="scientific">Rhizopus microsporus</name>
    <dbReference type="NCBI Taxonomy" id="58291"/>
    <lineage>
        <taxon>Eukaryota</taxon>
        <taxon>Fungi</taxon>
        <taxon>Fungi incertae sedis</taxon>
        <taxon>Mucoromycota</taxon>
        <taxon>Mucoromycotina</taxon>
        <taxon>Mucoromycetes</taxon>
        <taxon>Mucorales</taxon>
        <taxon>Mucorineae</taxon>
        <taxon>Rhizopodaceae</taxon>
        <taxon>Rhizopus</taxon>
    </lineage>
</organism>
<dbReference type="PANTHER" id="PTHR47204:SF1">
    <property type="entry name" value="RIBONUCLEASE H2 SUBUNIT C"/>
    <property type="match status" value="1"/>
</dbReference>
<dbReference type="Pfam" id="PF08615">
    <property type="entry name" value="RNase_H2_suC"/>
    <property type="match status" value="1"/>
</dbReference>
<dbReference type="GO" id="GO:0032299">
    <property type="term" value="C:ribonuclease H2 complex"/>
    <property type="evidence" value="ECO:0007669"/>
    <property type="project" value="InterPro"/>
</dbReference>
<dbReference type="OMA" id="WKKDTAP"/>
<evidence type="ECO:0000313" key="2">
    <source>
        <dbReference type="Proteomes" id="UP000242381"/>
    </source>
</evidence>
<protein>
    <submittedName>
        <fullName evidence="1">Uncharacterized protein</fullName>
    </submittedName>
</protein>
<gene>
    <name evidence="1" type="ORF">BCV71DRAFT_230444</name>
</gene>
<dbReference type="EMBL" id="KV921768">
    <property type="protein sequence ID" value="ORE12231.1"/>
    <property type="molecule type" value="Genomic_DNA"/>
</dbReference>
<reference evidence="1 2" key="1">
    <citation type="journal article" date="2016" name="Proc. Natl. Acad. Sci. U.S.A.">
        <title>Lipid metabolic changes in an early divergent fungus govern the establishment of a mutualistic symbiosis with endobacteria.</title>
        <authorList>
            <person name="Lastovetsky O.A."/>
            <person name="Gaspar M.L."/>
            <person name="Mondo S.J."/>
            <person name="LaButti K.M."/>
            <person name="Sandor L."/>
            <person name="Grigoriev I.V."/>
            <person name="Henry S.A."/>
            <person name="Pawlowska T.E."/>
        </authorList>
    </citation>
    <scope>NUCLEOTIDE SEQUENCE [LARGE SCALE GENOMIC DNA]</scope>
    <source>
        <strain evidence="1 2">ATCC 11559</strain>
    </source>
</reference>
<dbReference type="Proteomes" id="UP000242381">
    <property type="component" value="Unassembled WGS sequence"/>
</dbReference>
<dbReference type="PANTHER" id="PTHR47204">
    <property type="entry name" value="OS02G0168900 PROTEIN"/>
    <property type="match status" value="1"/>
</dbReference>
<accession>A0A1X0RJW3</accession>